<reference evidence="5" key="1">
    <citation type="journal article" date="2016" name="Nature">
        <title>The genome of the seagrass Zostera marina reveals angiosperm adaptation to the sea.</title>
        <authorList>
            <person name="Olsen J.L."/>
            <person name="Rouze P."/>
            <person name="Verhelst B."/>
            <person name="Lin Y.-C."/>
            <person name="Bayer T."/>
            <person name="Collen J."/>
            <person name="Dattolo E."/>
            <person name="De Paoli E."/>
            <person name="Dittami S."/>
            <person name="Maumus F."/>
            <person name="Michel G."/>
            <person name="Kersting A."/>
            <person name="Lauritano C."/>
            <person name="Lohaus R."/>
            <person name="Toepel M."/>
            <person name="Tonon T."/>
            <person name="Vanneste K."/>
            <person name="Amirebrahimi M."/>
            <person name="Brakel J."/>
            <person name="Bostroem C."/>
            <person name="Chovatia M."/>
            <person name="Grimwood J."/>
            <person name="Jenkins J.W."/>
            <person name="Jueterbock A."/>
            <person name="Mraz A."/>
            <person name="Stam W.T."/>
            <person name="Tice H."/>
            <person name="Bornberg-Bauer E."/>
            <person name="Green P.J."/>
            <person name="Pearson G.A."/>
            <person name="Procaccini G."/>
            <person name="Duarte C.M."/>
            <person name="Schmutz J."/>
            <person name="Reusch T.B.H."/>
            <person name="Van de Peer Y."/>
        </authorList>
    </citation>
    <scope>NUCLEOTIDE SEQUENCE [LARGE SCALE GENOMIC DNA]</scope>
    <source>
        <strain evidence="5">cv. Finnish</strain>
    </source>
</reference>
<keyword evidence="2" id="KW-1133">Transmembrane helix</keyword>
<dbReference type="OMA" id="QWADSEH"/>
<protein>
    <submittedName>
        <fullName evidence="4">Ferredoxin-like protein</fullName>
    </submittedName>
</protein>
<gene>
    <name evidence="4" type="ORF">ZOSMA_57G00500</name>
</gene>
<evidence type="ECO:0000256" key="2">
    <source>
        <dbReference type="SAM" id="Phobius"/>
    </source>
</evidence>
<comment type="caution">
    <text evidence="4">The sequence shown here is derived from an EMBL/GenBank/DDBJ whole genome shotgun (WGS) entry which is preliminary data.</text>
</comment>
<dbReference type="SMART" id="SM00271">
    <property type="entry name" value="DnaJ"/>
    <property type="match status" value="1"/>
</dbReference>
<feature type="transmembrane region" description="Helical" evidence="2">
    <location>
        <begin position="447"/>
        <end position="468"/>
    </location>
</feature>
<dbReference type="Pfam" id="PF00226">
    <property type="entry name" value="DnaJ"/>
    <property type="match status" value="1"/>
</dbReference>
<evidence type="ECO:0000313" key="4">
    <source>
        <dbReference type="EMBL" id="KMZ60714.1"/>
    </source>
</evidence>
<dbReference type="AlphaFoldDB" id="A0A0K9NVC7"/>
<dbReference type="PANTHER" id="PTHR45295">
    <property type="entry name" value="CHAPERONE PROTEIN DNAJ C76, CHLOROPLASTIC"/>
    <property type="match status" value="1"/>
</dbReference>
<evidence type="ECO:0000313" key="5">
    <source>
        <dbReference type="Proteomes" id="UP000036987"/>
    </source>
</evidence>
<dbReference type="Pfam" id="PF13370">
    <property type="entry name" value="Fer4_13"/>
    <property type="match status" value="1"/>
</dbReference>
<feature type="domain" description="J" evidence="3">
    <location>
        <begin position="57"/>
        <end position="120"/>
    </location>
</feature>
<dbReference type="CDD" id="cd06257">
    <property type="entry name" value="DnaJ"/>
    <property type="match status" value="1"/>
</dbReference>
<dbReference type="InterPro" id="IPR036869">
    <property type="entry name" value="J_dom_sf"/>
</dbReference>
<dbReference type="PROSITE" id="PS50076">
    <property type="entry name" value="DNAJ_2"/>
    <property type="match status" value="1"/>
</dbReference>
<dbReference type="Gene3D" id="1.10.287.110">
    <property type="entry name" value="DnaJ domain"/>
    <property type="match status" value="1"/>
</dbReference>
<dbReference type="GO" id="GO:0005783">
    <property type="term" value="C:endoplasmic reticulum"/>
    <property type="evidence" value="ECO:0007669"/>
    <property type="project" value="UniProtKB-ARBA"/>
</dbReference>
<keyword evidence="5" id="KW-1185">Reference proteome</keyword>
<dbReference type="STRING" id="29655.A0A0K9NVC7"/>
<evidence type="ECO:0000256" key="1">
    <source>
        <dbReference type="SAM" id="MobiDB-lite"/>
    </source>
</evidence>
<dbReference type="SUPFAM" id="SSF46565">
    <property type="entry name" value="Chaperone J-domain"/>
    <property type="match status" value="1"/>
</dbReference>
<feature type="compositionally biased region" description="Low complexity" evidence="1">
    <location>
        <begin position="359"/>
        <end position="375"/>
    </location>
</feature>
<dbReference type="PANTHER" id="PTHR45295:SF1">
    <property type="entry name" value="CHAPERONE PROTEIN DNAJ C76, CHLOROPLASTIC"/>
    <property type="match status" value="1"/>
</dbReference>
<feature type="region of interest" description="Disordered" evidence="1">
    <location>
        <begin position="332"/>
        <end position="380"/>
    </location>
</feature>
<dbReference type="Proteomes" id="UP000036987">
    <property type="component" value="Unassembled WGS sequence"/>
</dbReference>
<dbReference type="SUPFAM" id="SSF54862">
    <property type="entry name" value="4Fe-4S ferredoxins"/>
    <property type="match status" value="1"/>
</dbReference>
<dbReference type="OrthoDB" id="376357at2759"/>
<sequence>MAAATATATAAMLLSSHPTAIQQHLRPSINFHKNRHATVFCRSTTTPSSSSPLNNYDLYNLLGIDSSSDQSEIKNAYRSLQKRCHPDIAGPKGHDMSIVLNEAYSILSDPISKLSYDKEKAKFTQFEGYTGKPIYSTWIGSENETRAVFVDELRCIGCLKCALFASKTFAIESIYGRARVVKQWADSEHKIVDAIDICPVSCISFVERSDLAALEFLMSKQPRGHVRLSSGNTAGARVANVFDDIQKFQKRFTDFTSKNASNSKVTDERIDTTVTAMAGIRAMTNWMYRQSPINGQPATAGECTSLAISTKPKPKGNHDRSTTQTLEQAAAEWRSGGGARRNVVKEKEDYWTPTQVFPSQTKTENTTNSTSSSSQPNDEEQNTVIVNLKEEHPLGVIIPISFGLVSSMVVGGNGFNALRRDVVGYSLTEHIGGNLALDMVNSSGMQAILAGITWYLVGAAVVGIIRLIGSKDD</sequence>
<name>A0A0K9NVC7_ZOSMR</name>
<keyword evidence="2" id="KW-0472">Membrane</keyword>
<dbReference type="Gene3D" id="3.30.70.20">
    <property type="match status" value="1"/>
</dbReference>
<organism evidence="4 5">
    <name type="scientific">Zostera marina</name>
    <name type="common">Eelgrass</name>
    <dbReference type="NCBI Taxonomy" id="29655"/>
    <lineage>
        <taxon>Eukaryota</taxon>
        <taxon>Viridiplantae</taxon>
        <taxon>Streptophyta</taxon>
        <taxon>Embryophyta</taxon>
        <taxon>Tracheophyta</taxon>
        <taxon>Spermatophyta</taxon>
        <taxon>Magnoliopsida</taxon>
        <taxon>Liliopsida</taxon>
        <taxon>Zosteraceae</taxon>
        <taxon>Zostera</taxon>
    </lineage>
</organism>
<keyword evidence="2" id="KW-0812">Transmembrane</keyword>
<dbReference type="InterPro" id="IPR001623">
    <property type="entry name" value="DnaJ_domain"/>
</dbReference>
<dbReference type="EMBL" id="LFYR01001587">
    <property type="protein sequence ID" value="KMZ60714.1"/>
    <property type="molecule type" value="Genomic_DNA"/>
</dbReference>
<evidence type="ECO:0000259" key="3">
    <source>
        <dbReference type="PROSITE" id="PS50076"/>
    </source>
</evidence>
<accession>A0A0K9NVC7</accession>
<proteinExistence type="predicted"/>